<accession>A0A5P1F2L6</accession>
<evidence type="ECO:0000259" key="6">
    <source>
        <dbReference type="Pfam" id="PF03015"/>
    </source>
</evidence>
<dbReference type="GO" id="GO:0010345">
    <property type="term" value="P:suberin biosynthetic process"/>
    <property type="evidence" value="ECO:0007669"/>
    <property type="project" value="TreeGrafter"/>
</dbReference>
<evidence type="ECO:0000259" key="7">
    <source>
        <dbReference type="Pfam" id="PF07993"/>
    </source>
</evidence>
<dbReference type="Pfam" id="PF03015">
    <property type="entry name" value="Sterile"/>
    <property type="match status" value="1"/>
</dbReference>
<dbReference type="GO" id="GO:0035336">
    <property type="term" value="P:long-chain fatty-acyl-CoA metabolic process"/>
    <property type="evidence" value="ECO:0007669"/>
    <property type="project" value="TreeGrafter"/>
</dbReference>
<evidence type="ECO:0000256" key="4">
    <source>
        <dbReference type="RuleBase" id="RU363097"/>
    </source>
</evidence>
<protein>
    <recommendedName>
        <fullName evidence="4">Fatty acyl-CoA reductase</fullName>
        <ecNumber evidence="4">1.2.1.84</ecNumber>
    </recommendedName>
</protein>
<feature type="domain" description="Thioester reductase (TE)" evidence="7">
    <location>
        <begin position="97"/>
        <end position="401"/>
    </location>
</feature>
<dbReference type="CDD" id="cd05236">
    <property type="entry name" value="FAR-N_SDR_e"/>
    <property type="match status" value="1"/>
</dbReference>
<dbReference type="Proteomes" id="UP000243459">
    <property type="component" value="Chromosome 4"/>
</dbReference>
<name>A0A5P1F2L6_ASPOF</name>
<evidence type="ECO:0000256" key="5">
    <source>
        <dbReference type="SAM" id="MobiDB-lite"/>
    </source>
</evidence>
<dbReference type="Gramene" id="ONK72606">
    <property type="protein sequence ID" value="ONK72606"/>
    <property type="gene ID" value="A4U43_C04F21160"/>
</dbReference>
<dbReference type="GO" id="GO:0102965">
    <property type="term" value="F:alcohol-forming long-chain fatty acyl-CoA reductase activity"/>
    <property type="evidence" value="ECO:0007669"/>
    <property type="project" value="UniProtKB-EC"/>
</dbReference>
<dbReference type="PANTHER" id="PTHR11011">
    <property type="entry name" value="MALE STERILITY PROTEIN 2-RELATED"/>
    <property type="match status" value="1"/>
</dbReference>
<keyword evidence="4" id="KW-0521">NADP</keyword>
<dbReference type="InterPro" id="IPR036291">
    <property type="entry name" value="NAD(P)-bd_dom_sf"/>
</dbReference>
<dbReference type="OrthoDB" id="429813at2759"/>
<comment type="catalytic activity">
    <reaction evidence="4">
        <text>a long-chain fatty acyl-CoA + 2 NADPH + 2 H(+) = a long-chain primary fatty alcohol + 2 NADP(+) + CoA</text>
        <dbReference type="Rhea" id="RHEA:52716"/>
        <dbReference type="ChEBI" id="CHEBI:15378"/>
        <dbReference type="ChEBI" id="CHEBI:57287"/>
        <dbReference type="ChEBI" id="CHEBI:57783"/>
        <dbReference type="ChEBI" id="CHEBI:58349"/>
        <dbReference type="ChEBI" id="CHEBI:77396"/>
        <dbReference type="ChEBI" id="CHEBI:83139"/>
        <dbReference type="EC" id="1.2.1.84"/>
    </reaction>
</comment>
<dbReference type="InterPro" id="IPR013120">
    <property type="entry name" value="FAR_NAD-bd"/>
</dbReference>
<evidence type="ECO:0000313" key="8">
    <source>
        <dbReference type="EMBL" id="ONK72606.1"/>
    </source>
</evidence>
<proteinExistence type="inferred from homology"/>
<feature type="region of interest" description="Disordered" evidence="5">
    <location>
        <begin position="50"/>
        <end position="72"/>
    </location>
</feature>
<keyword evidence="9" id="KW-1185">Reference proteome</keyword>
<dbReference type="PANTHER" id="PTHR11011:SF45">
    <property type="entry name" value="FATTY ACYL-COA REDUCTASE CG8306-RELATED"/>
    <property type="match status" value="1"/>
</dbReference>
<keyword evidence="4" id="KW-0560">Oxidoreductase</keyword>
<dbReference type="EC" id="1.2.1.84" evidence="4"/>
<comment type="function">
    <text evidence="4">Catalyzes the reduction of fatty acyl-CoA to fatty alcohols.</text>
</comment>
<keyword evidence="3 4" id="KW-0443">Lipid metabolism</keyword>
<evidence type="ECO:0000313" key="9">
    <source>
        <dbReference type="Proteomes" id="UP000243459"/>
    </source>
</evidence>
<comment type="similarity">
    <text evidence="1 4">Belongs to the fatty acyl-CoA reductase family.</text>
</comment>
<dbReference type="Pfam" id="PF07993">
    <property type="entry name" value="NAD_binding_4"/>
    <property type="match status" value="1"/>
</dbReference>
<dbReference type="AlphaFoldDB" id="A0A5P1F2L6"/>
<gene>
    <name evidence="8" type="ORF">A4U43_C04F21160</name>
</gene>
<dbReference type="InterPro" id="IPR026055">
    <property type="entry name" value="FAR"/>
</dbReference>
<dbReference type="Gene3D" id="3.40.50.720">
    <property type="entry name" value="NAD(P)-binding Rossmann-like Domain"/>
    <property type="match status" value="1"/>
</dbReference>
<keyword evidence="2 4" id="KW-0444">Lipid biosynthesis</keyword>
<dbReference type="EMBL" id="CM007384">
    <property type="protein sequence ID" value="ONK72606.1"/>
    <property type="molecule type" value="Genomic_DNA"/>
</dbReference>
<feature type="domain" description="Fatty acyl-CoA reductase C-terminal" evidence="6">
    <location>
        <begin position="488"/>
        <end position="564"/>
    </location>
</feature>
<dbReference type="InterPro" id="IPR033640">
    <property type="entry name" value="FAR_C"/>
</dbReference>
<dbReference type="CDD" id="cd09071">
    <property type="entry name" value="FAR_C"/>
    <property type="match status" value="1"/>
</dbReference>
<evidence type="ECO:0000256" key="1">
    <source>
        <dbReference type="ARBA" id="ARBA00005928"/>
    </source>
</evidence>
<evidence type="ECO:0000256" key="3">
    <source>
        <dbReference type="ARBA" id="ARBA00023098"/>
    </source>
</evidence>
<organism evidence="8 9">
    <name type="scientific">Asparagus officinalis</name>
    <name type="common">Garden asparagus</name>
    <dbReference type="NCBI Taxonomy" id="4686"/>
    <lineage>
        <taxon>Eukaryota</taxon>
        <taxon>Viridiplantae</taxon>
        <taxon>Streptophyta</taxon>
        <taxon>Embryophyta</taxon>
        <taxon>Tracheophyta</taxon>
        <taxon>Spermatophyta</taxon>
        <taxon>Magnoliopsida</taxon>
        <taxon>Liliopsida</taxon>
        <taxon>Asparagales</taxon>
        <taxon>Asparagaceae</taxon>
        <taxon>Asparagoideae</taxon>
        <taxon>Asparagus</taxon>
    </lineage>
</organism>
<reference evidence="9" key="1">
    <citation type="journal article" date="2017" name="Nat. Commun.">
        <title>The asparagus genome sheds light on the origin and evolution of a young Y chromosome.</title>
        <authorList>
            <person name="Harkess A."/>
            <person name="Zhou J."/>
            <person name="Xu C."/>
            <person name="Bowers J.E."/>
            <person name="Van der Hulst R."/>
            <person name="Ayyampalayam S."/>
            <person name="Mercati F."/>
            <person name="Riccardi P."/>
            <person name="McKain M.R."/>
            <person name="Kakrana A."/>
            <person name="Tang H."/>
            <person name="Ray J."/>
            <person name="Groenendijk J."/>
            <person name="Arikit S."/>
            <person name="Mathioni S.M."/>
            <person name="Nakano M."/>
            <person name="Shan H."/>
            <person name="Telgmann-Rauber A."/>
            <person name="Kanno A."/>
            <person name="Yue Z."/>
            <person name="Chen H."/>
            <person name="Li W."/>
            <person name="Chen Y."/>
            <person name="Xu X."/>
            <person name="Zhang Y."/>
            <person name="Luo S."/>
            <person name="Chen H."/>
            <person name="Gao J."/>
            <person name="Mao Z."/>
            <person name="Pires J.C."/>
            <person name="Luo M."/>
            <person name="Kudrna D."/>
            <person name="Wing R.A."/>
            <person name="Meyers B.C."/>
            <person name="Yi K."/>
            <person name="Kong H."/>
            <person name="Lavrijsen P."/>
            <person name="Sunseri F."/>
            <person name="Falavigna A."/>
            <person name="Ye Y."/>
            <person name="Leebens-Mack J.H."/>
            <person name="Chen G."/>
        </authorList>
    </citation>
    <scope>NUCLEOTIDE SEQUENCE [LARGE SCALE GENOMIC DNA]</scope>
    <source>
        <strain evidence="9">cv. DH0086</strain>
    </source>
</reference>
<dbReference type="OMA" id="WRDAQER"/>
<evidence type="ECO:0000256" key="2">
    <source>
        <dbReference type="ARBA" id="ARBA00022516"/>
    </source>
</evidence>
<dbReference type="GO" id="GO:0080019">
    <property type="term" value="F:alcohol-forming very long-chain fatty acyl-CoA reductase activity"/>
    <property type="evidence" value="ECO:0007669"/>
    <property type="project" value="InterPro"/>
</dbReference>
<dbReference type="SUPFAM" id="SSF51735">
    <property type="entry name" value="NAD(P)-binding Rossmann-fold domains"/>
    <property type="match status" value="1"/>
</dbReference>
<sequence>MMINSRLIQEPKTTFSFNDSLPLLTKMMMKKKKKDTISFLYRNDGTLRSKGRSATKVDGSGRTRLAPSKVTNPSCTSTDLDEGIGIIRFLKGKHLFITGATGFFAKVLIEKILRTVPEVGKIHLLIKAKDTDAATNRLKTEILDAELFRSLQEIHGKNYEDFMLRKLIPVVGNIKEAQMGIQGTLANEISEGVDVIVNSAANTTFDERYDAALDINTMGPFRVMSFSKTCKRLKLFLHVSTAYVNGRRRGRALEKPFCIGDTIAREAVSTDVSMPYLDIETEMKLAFASAGRVTSDASLIKEMKDLGLARAKLHGWQDTYAFTKAMGEMILNSMRGDTPVVIVRPGVIESTFKEPFSGWIEGSRMMDPLVLYYGKGKLAGFVADPNGVLDVVPADMVVNATLAAMAKHGQSIDAGIHTYHVVSSCSNPLFFKDLARSIYEHFDASPCSDSKGRPIITQSMKLFTDVDKFSTYILSDIVQKGEKLPQRMKNMLTKYAEQFNYLATLYAPYTLYGGRFDDTNTQKLMQEMSKEEMQSFDFDVGGISWADFIANVHIPGLRRYVLKEIGINVSDTEKIIV</sequence>